<protein>
    <submittedName>
        <fullName evidence="2">Uncharacterized protein</fullName>
    </submittedName>
</protein>
<dbReference type="HOGENOM" id="CLU_1547750_0_0_1"/>
<dbReference type="GeneID" id="19299582"/>
<evidence type="ECO:0000256" key="1">
    <source>
        <dbReference type="SAM" id="MobiDB-lite"/>
    </source>
</evidence>
<dbReference type="Proteomes" id="UP000030669">
    <property type="component" value="Unassembled WGS sequence"/>
</dbReference>
<feature type="region of interest" description="Disordered" evidence="1">
    <location>
        <begin position="129"/>
        <end position="156"/>
    </location>
</feature>
<dbReference type="AlphaFoldDB" id="S7PST5"/>
<gene>
    <name evidence="2" type="ORF">GLOTRDRAFT_112628</name>
</gene>
<proteinExistence type="predicted"/>
<feature type="compositionally biased region" description="Basic residues" evidence="1">
    <location>
        <begin position="132"/>
        <end position="149"/>
    </location>
</feature>
<dbReference type="OrthoDB" id="3258330at2759"/>
<feature type="region of interest" description="Disordered" evidence="1">
    <location>
        <begin position="1"/>
        <end position="104"/>
    </location>
</feature>
<feature type="compositionally biased region" description="Polar residues" evidence="1">
    <location>
        <begin position="29"/>
        <end position="38"/>
    </location>
</feature>
<dbReference type="KEGG" id="gtr:GLOTRDRAFT_112628"/>
<evidence type="ECO:0000313" key="3">
    <source>
        <dbReference type="Proteomes" id="UP000030669"/>
    </source>
</evidence>
<reference evidence="2 3" key="1">
    <citation type="journal article" date="2012" name="Science">
        <title>The Paleozoic origin of enzymatic lignin decomposition reconstructed from 31 fungal genomes.</title>
        <authorList>
            <person name="Floudas D."/>
            <person name="Binder M."/>
            <person name="Riley R."/>
            <person name="Barry K."/>
            <person name="Blanchette R.A."/>
            <person name="Henrissat B."/>
            <person name="Martinez A.T."/>
            <person name="Otillar R."/>
            <person name="Spatafora J.W."/>
            <person name="Yadav J.S."/>
            <person name="Aerts A."/>
            <person name="Benoit I."/>
            <person name="Boyd A."/>
            <person name="Carlson A."/>
            <person name="Copeland A."/>
            <person name="Coutinho P.M."/>
            <person name="de Vries R.P."/>
            <person name="Ferreira P."/>
            <person name="Findley K."/>
            <person name="Foster B."/>
            <person name="Gaskell J."/>
            <person name="Glotzer D."/>
            <person name="Gorecki P."/>
            <person name="Heitman J."/>
            <person name="Hesse C."/>
            <person name="Hori C."/>
            <person name="Igarashi K."/>
            <person name="Jurgens J.A."/>
            <person name="Kallen N."/>
            <person name="Kersten P."/>
            <person name="Kohler A."/>
            <person name="Kuees U."/>
            <person name="Kumar T.K.A."/>
            <person name="Kuo A."/>
            <person name="LaButti K."/>
            <person name="Larrondo L.F."/>
            <person name="Lindquist E."/>
            <person name="Ling A."/>
            <person name="Lombard V."/>
            <person name="Lucas S."/>
            <person name="Lundell T."/>
            <person name="Martin R."/>
            <person name="McLaughlin D.J."/>
            <person name="Morgenstern I."/>
            <person name="Morin E."/>
            <person name="Murat C."/>
            <person name="Nagy L.G."/>
            <person name="Nolan M."/>
            <person name="Ohm R.A."/>
            <person name="Patyshakuliyeva A."/>
            <person name="Rokas A."/>
            <person name="Ruiz-Duenas F.J."/>
            <person name="Sabat G."/>
            <person name="Salamov A."/>
            <person name="Samejima M."/>
            <person name="Schmutz J."/>
            <person name="Slot J.C."/>
            <person name="St John F."/>
            <person name="Stenlid J."/>
            <person name="Sun H."/>
            <person name="Sun S."/>
            <person name="Syed K."/>
            <person name="Tsang A."/>
            <person name="Wiebenga A."/>
            <person name="Young D."/>
            <person name="Pisabarro A."/>
            <person name="Eastwood D.C."/>
            <person name="Martin F."/>
            <person name="Cullen D."/>
            <person name="Grigoriev I.V."/>
            <person name="Hibbett D.S."/>
        </authorList>
    </citation>
    <scope>NUCLEOTIDE SEQUENCE [LARGE SCALE GENOMIC DNA]</scope>
    <source>
        <strain evidence="2 3">ATCC 11539</strain>
    </source>
</reference>
<accession>S7PST5</accession>
<feature type="compositionally biased region" description="Basic residues" evidence="1">
    <location>
        <begin position="73"/>
        <end position="83"/>
    </location>
</feature>
<dbReference type="RefSeq" id="XP_007870756.1">
    <property type="nucleotide sequence ID" value="XM_007872565.1"/>
</dbReference>
<evidence type="ECO:0000313" key="2">
    <source>
        <dbReference type="EMBL" id="EPQ50876.1"/>
    </source>
</evidence>
<sequence length="173" mass="18613">MQAKKYDPSVNPLFSPIMGTVPLPGEPTATPQMTATNLPPQPQGLGLYTYPVTSPSPAPSNASFSSSSSGHSNHSHHSHHSHRSYMSDGRGHAHGYGGNPNMTLSPLATPHVNIINTPPALASYYSPASVPHHTHAHPQHRPTHAHTHSKTYPAHAPLPHTAYADYVYPRPRT</sequence>
<feature type="compositionally biased region" description="Low complexity" evidence="1">
    <location>
        <begin position="59"/>
        <end position="72"/>
    </location>
</feature>
<keyword evidence="3" id="KW-1185">Reference proteome</keyword>
<organism evidence="2 3">
    <name type="scientific">Gloeophyllum trabeum (strain ATCC 11539 / FP-39264 / Madison 617)</name>
    <name type="common">Brown rot fungus</name>
    <dbReference type="NCBI Taxonomy" id="670483"/>
    <lineage>
        <taxon>Eukaryota</taxon>
        <taxon>Fungi</taxon>
        <taxon>Dikarya</taxon>
        <taxon>Basidiomycota</taxon>
        <taxon>Agaricomycotina</taxon>
        <taxon>Agaricomycetes</taxon>
        <taxon>Gloeophyllales</taxon>
        <taxon>Gloeophyllaceae</taxon>
        <taxon>Gloeophyllum</taxon>
    </lineage>
</organism>
<name>S7PST5_GLOTA</name>
<dbReference type="EMBL" id="KB469313">
    <property type="protein sequence ID" value="EPQ50876.1"/>
    <property type="molecule type" value="Genomic_DNA"/>
</dbReference>